<feature type="chain" id="PRO_5046015103" evidence="2">
    <location>
        <begin position="23"/>
        <end position="59"/>
    </location>
</feature>
<feature type="compositionally biased region" description="Polar residues" evidence="1">
    <location>
        <begin position="36"/>
        <end position="53"/>
    </location>
</feature>
<keyword evidence="4" id="KW-1185">Reference proteome</keyword>
<reference evidence="3" key="1">
    <citation type="submission" date="2022-10" db="EMBL/GenBank/DDBJ databases">
        <title>Characterization and whole genome sequencing of a new Roseateles species, isolated from fresh water.</title>
        <authorList>
            <person name="Guliayeva D.Y."/>
            <person name="Akhremchuk A.E."/>
            <person name="Sikolenko M.A."/>
            <person name="Valentovich L.N."/>
            <person name="Sidarenka A.V."/>
        </authorList>
    </citation>
    <scope>NUCLEOTIDE SEQUENCE</scope>
    <source>
        <strain evidence="3">BIM B-1768</strain>
    </source>
</reference>
<evidence type="ECO:0000256" key="1">
    <source>
        <dbReference type="SAM" id="MobiDB-lite"/>
    </source>
</evidence>
<sequence length="59" mass="6170">MNATAKTFFTALAAVVSAAVIAVWLADQTEAVHRAPTSTQWATQTLPGTQAEQASKPRG</sequence>
<feature type="region of interest" description="Disordered" evidence="1">
    <location>
        <begin position="36"/>
        <end position="59"/>
    </location>
</feature>
<accession>A0ABY6AZP6</accession>
<name>A0ABY6AZP6_9BURK</name>
<organism evidence="3 4">
    <name type="scientific">Roseateles amylovorans</name>
    <dbReference type="NCBI Taxonomy" id="2978473"/>
    <lineage>
        <taxon>Bacteria</taxon>
        <taxon>Pseudomonadati</taxon>
        <taxon>Pseudomonadota</taxon>
        <taxon>Betaproteobacteria</taxon>
        <taxon>Burkholderiales</taxon>
        <taxon>Sphaerotilaceae</taxon>
        <taxon>Roseateles</taxon>
    </lineage>
</organism>
<proteinExistence type="predicted"/>
<dbReference type="EMBL" id="CP104562">
    <property type="protein sequence ID" value="UXH78167.1"/>
    <property type="molecule type" value="Genomic_DNA"/>
</dbReference>
<evidence type="ECO:0000313" key="3">
    <source>
        <dbReference type="EMBL" id="UXH78167.1"/>
    </source>
</evidence>
<feature type="signal peptide" evidence="2">
    <location>
        <begin position="1"/>
        <end position="22"/>
    </location>
</feature>
<keyword evidence="2" id="KW-0732">Signal</keyword>
<evidence type="ECO:0000313" key="4">
    <source>
        <dbReference type="Proteomes" id="UP001064933"/>
    </source>
</evidence>
<gene>
    <name evidence="3" type="ORF">N4261_24985</name>
</gene>
<dbReference type="RefSeq" id="WP_261757943.1">
    <property type="nucleotide sequence ID" value="NZ_CP104562.2"/>
</dbReference>
<protein>
    <submittedName>
        <fullName evidence="3">Uncharacterized protein</fullName>
    </submittedName>
</protein>
<dbReference type="Proteomes" id="UP001064933">
    <property type="component" value="Chromosome"/>
</dbReference>
<evidence type="ECO:0000256" key="2">
    <source>
        <dbReference type="SAM" id="SignalP"/>
    </source>
</evidence>